<dbReference type="Pfam" id="PF13701">
    <property type="entry name" value="DDE_Tnp_1_4"/>
    <property type="match status" value="1"/>
</dbReference>
<dbReference type="NCBIfam" id="NF033539">
    <property type="entry name" value="transpos_IS1380"/>
    <property type="match status" value="1"/>
</dbReference>
<sequence>MSIEYNIKETDEHLSSHTGLELVGVLIDRTCLQKRLSSAIVNSCEHPEILNSDIIQSMIGLLCLGKPHYDMIEVFREDPFFIQSLRLTTCPSSSTLRQRLDLIEDSFDHIIKEENALLIKNTAPILTPISTNDGVFIPLDIDVSPFDNSKSKKEGVSRTYKGFDGYAPILAYIGKEGYMINLEHREGKQHCQKGTAEFLMETIWYSRLVTGAQLLVRLDSGNDSKDNIKIFIDEGVDYLIKRNLRKENKKEWLEIAKKEGEIYYTDLKKTIWRGSTYIKIDGINEKQRVVFDITERRYERNGQKLVTPEIQVDTYWTSLSDCPYDIIEMYHKHGESEQFHSELKSDMDLERLPSRKFATNGLVLLLGGFSYNCLRLFGQISLTEDVLKTVEAPAFRRKATRRRVRTVMQDLIYLASHITKSSRKYFLSFGRICHWKKMWQKIYQILKTPVPPLEVPALANM</sequence>
<name>A0A1V1NVI3_9BACT</name>
<feature type="non-terminal residue" evidence="2">
    <location>
        <position position="461"/>
    </location>
</feature>
<dbReference type="EMBL" id="ATBP01001900">
    <property type="protein sequence ID" value="ETR66565.1"/>
    <property type="molecule type" value="Genomic_DNA"/>
</dbReference>
<feature type="domain" description="Transposase DDE" evidence="1">
    <location>
        <begin position="11"/>
        <end position="447"/>
    </location>
</feature>
<protein>
    <submittedName>
        <fullName evidence="2">Transposase, IS4 family protein</fullName>
    </submittedName>
</protein>
<evidence type="ECO:0000259" key="1">
    <source>
        <dbReference type="Pfam" id="PF13701"/>
    </source>
</evidence>
<dbReference type="InterPro" id="IPR047960">
    <property type="entry name" value="Transpos_IS1380"/>
</dbReference>
<proteinExistence type="predicted"/>
<dbReference type="AlphaFoldDB" id="A0A1V1NVI3"/>
<evidence type="ECO:0000313" key="2">
    <source>
        <dbReference type="EMBL" id="ETR66565.1"/>
    </source>
</evidence>
<reference evidence="3" key="1">
    <citation type="submission" date="2012-11" db="EMBL/GenBank/DDBJ databases">
        <authorList>
            <person name="Lucero-Rivera Y.E."/>
            <person name="Tovar-Ramirez D."/>
        </authorList>
    </citation>
    <scope>NUCLEOTIDE SEQUENCE [LARGE SCALE GENOMIC DNA]</scope>
    <source>
        <strain evidence="3">Araruama</strain>
    </source>
</reference>
<dbReference type="InterPro" id="IPR025668">
    <property type="entry name" value="Tnp_DDE_dom"/>
</dbReference>
<gene>
    <name evidence="2" type="ORF">OMM_12635</name>
</gene>
<evidence type="ECO:0000313" key="3">
    <source>
        <dbReference type="Proteomes" id="UP000189670"/>
    </source>
</evidence>
<organism evidence="2 3">
    <name type="scientific">Candidatus Magnetoglobus multicellularis str. Araruama</name>
    <dbReference type="NCBI Taxonomy" id="890399"/>
    <lineage>
        <taxon>Bacteria</taxon>
        <taxon>Pseudomonadati</taxon>
        <taxon>Thermodesulfobacteriota</taxon>
        <taxon>Desulfobacteria</taxon>
        <taxon>Desulfobacterales</taxon>
        <taxon>Desulfobacteraceae</taxon>
        <taxon>Candidatus Magnetoglobus</taxon>
    </lineage>
</organism>
<comment type="caution">
    <text evidence="2">The sequence shown here is derived from an EMBL/GenBank/DDBJ whole genome shotgun (WGS) entry which is preliminary data.</text>
</comment>
<dbReference type="Proteomes" id="UP000189670">
    <property type="component" value="Unassembled WGS sequence"/>
</dbReference>
<accession>A0A1V1NVI3</accession>